<dbReference type="Proteomes" id="UP000018031">
    <property type="component" value="Unassembled WGS sequence"/>
</dbReference>
<reference evidence="1 2" key="2">
    <citation type="journal article" date="2013" name="Genome Announc.">
        <title>Draft Genome Sequences of Porphyromonas crevioricanis JCM 15906T and Porphyromonas cansulci JCM 13913T Isolated from a Canine Oral Cavity.</title>
        <authorList>
            <person name="Sakamoto M."/>
            <person name="Tanaka N."/>
            <person name="Shiwa Y."/>
            <person name="Yoshikawa H."/>
            <person name="Ohkuma M."/>
        </authorList>
    </citation>
    <scope>NUCLEOTIDE SEQUENCE [LARGE SCALE GENOMIC DNA]</scope>
    <source>
        <strain evidence="1 2">JCM 15906</strain>
    </source>
</reference>
<accession>T1CQ42</accession>
<gene>
    <name evidence="1" type="ORF">PORCRE_1676</name>
</gene>
<comment type="caution">
    <text evidence="1">The sequence shown here is derived from an EMBL/GenBank/DDBJ whole genome shotgun (WGS) entry which is preliminary data.</text>
</comment>
<protein>
    <submittedName>
        <fullName evidence="1">Uncharacterized protein</fullName>
    </submittedName>
</protein>
<dbReference type="EMBL" id="BAOU01000046">
    <property type="protein sequence ID" value="GAD05962.1"/>
    <property type="molecule type" value="Genomic_DNA"/>
</dbReference>
<evidence type="ECO:0000313" key="2">
    <source>
        <dbReference type="Proteomes" id="UP000018031"/>
    </source>
</evidence>
<dbReference type="AlphaFoldDB" id="T1CQ42"/>
<name>T1CQ42_9PORP</name>
<sequence>MLPGSPSETFFLYQYNQDRSNLSKELDLRKTKCTTFGGT</sequence>
<organism evidence="1 2">
    <name type="scientific">Porphyromonas crevioricanis JCM 15906</name>
    <dbReference type="NCBI Taxonomy" id="1305617"/>
    <lineage>
        <taxon>Bacteria</taxon>
        <taxon>Pseudomonadati</taxon>
        <taxon>Bacteroidota</taxon>
        <taxon>Bacteroidia</taxon>
        <taxon>Bacteroidales</taxon>
        <taxon>Porphyromonadaceae</taxon>
        <taxon>Porphyromonas</taxon>
    </lineage>
</organism>
<proteinExistence type="predicted"/>
<reference evidence="2" key="1">
    <citation type="journal article" date="2013" name="Genome">
        <title>Draft Genome Sequences of Porphyromonas crevioricanis JCM 15906T and Porphyromonas cansulci JCM 13913T Isolated from a Canine Oral Cavity.</title>
        <authorList>
            <person name="Sakamoto M."/>
            <person name="Tanaka N."/>
            <person name="Shiwa Y."/>
            <person name="Yoshikawa H."/>
            <person name="Ohkuma M."/>
        </authorList>
    </citation>
    <scope>NUCLEOTIDE SEQUENCE [LARGE SCALE GENOMIC DNA]</scope>
    <source>
        <strain evidence="2">JCM 15906</strain>
    </source>
</reference>
<evidence type="ECO:0000313" key="1">
    <source>
        <dbReference type="EMBL" id="GAD05962.1"/>
    </source>
</evidence>